<dbReference type="InterPro" id="IPR009241">
    <property type="entry name" value="HigB-like"/>
</dbReference>
<keyword evidence="2" id="KW-1185">Reference proteome</keyword>
<comment type="caution">
    <text evidence="1">The sequence shown here is derived from an EMBL/GenBank/DDBJ whole genome shotgun (WGS) entry which is preliminary data.</text>
</comment>
<dbReference type="Pfam" id="PF05973">
    <property type="entry name" value="Gp49"/>
    <property type="match status" value="1"/>
</dbReference>
<proteinExistence type="predicted"/>
<gene>
    <name evidence="1" type="ORF">BROSI_A1203</name>
</gene>
<name>A0ABQ0JVI9_9BACT</name>
<dbReference type="Proteomes" id="UP000032309">
    <property type="component" value="Unassembled WGS sequence"/>
</dbReference>
<accession>A0ABQ0JVI9</accession>
<dbReference type="EMBL" id="BAFN01000001">
    <property type="protein sequence ID" value="GAN32688.1"/>
    <property type="molecule type" value="Genomic_DNA"/>
</dbReference>
<reference evidence="2" key="1">
    <citation type="journal article" date="2015" name="Genome Announc.">
        <title>Draft Genome Sequence of an Anaerobic Ammonium-Oxidizing Bacterium, "Candidatus Brocadia sinica".</title>
        <authorList>
            <person name="Oshiki M."/>
            <person name="Shinyako-Hata K."/>
            <person name="Satoh H."/>
            <person name="Okabe S."/>
        </authorList>
    </citation>
    <scope>NUCLEOTIDE SEQUENCE [LARGE SCALE GENOMIC DNA]</scope>
    <source>
        <strain evidence="2">JPN1</strain>
    </source>
</reference>
<organism evidence="1 2">
    <name type="scientific">Candidatus Brocadia sinica JPN1</name>
    <dbReference type="NCBI Taxonomy" id="1197129"/>
    <lineage>
        <taxon>Bacteria</taxon>
        <taxon>Pseudomonadati</taxon>
        <taxon>Planctomycetota</taxon>
        <taxon>Candidatus Brocadiia</taxon>
        <taxon>Candidatus Brocadiales</taxon>
        <taxon>Candidatus Brocadiaceae</taxon>
        <taxon>Candidatus Brocadia</taxon>
    </lineage>
</organism>
<evidence type="ECO:0000313" key="1">
    <source>
        <dbReference type="EMBL" id="GAN32688.1"/>
    </source>
</evidence>
<evidence type="ECO:0000313" key="2">
    <source>
        <dbReference type="Proteomes" id="UP000032309"/>
    </source>
</evidence>
<sequence>MVLLHAYKKQSQKAPQHEIETALCRMKDILEN</sequence>
<protein>
    <submittedName>
        <fullName evidence="1">Phage-related protein</fullName>
    </submittedName>
</protein>